<protein>
    <submittedName>
        <fullName evidence="3">Probable disease resistance protein RPP1</fullName>
    </submittedName>
</protein>
<dbReference type="Gene3D" id="3.80.10.10">
    <property type="entry name" value="Ribonuclease Inhibitor"/>
    <property type="match status" value="2"/>
</dbReference>
<dbReference type="RefSeq" id="XP_030747375.1">
    <property type="nucleotide sequence ID" value="XM_030891515.1"/>
</dbReference>
<dbReference type="PANTHER" id="PTHR24373">
    <property type="entry name" value="SLIT RELATED LEUCINE-RICH REPEAT NEURONAL PROTEIN"/>
    <property type="match status" value="1"/>
</dbReference>
<evidence type="ECO:0000313" key="3">
    <source>
        <dbReference type="RefSeq" id="XP_030747375.1"/>
    </source>
</evidence>
<dbReference type="KEGG" id="soy:115875926"/>
<evidence type="ECO:0000313" key="2">
    <source>
        <dbReference type="Proteomes" id="UP000504635"/>
    </source>
</evidence>
<dbReference type="SUPFAM" id="SSF52058">
    <property type="entry name" value="L domain-like"/>
    <property type="match status" value="1"/>
</dbReference>
<sequence length="306" mass="35604">MEISNTYCGASSLHVICEKYKFEPKKPLILFKDDKIFDNFKWLDIINCSGSLDDKTFANIPNLEVINIRNCNIEQIFDKTFLTLKCLRSLDIYKSNFPINAKTFEHSTELETIRFLENKRPISNIKLFETLNKLNQLFFCKASDLIIAEESFLGLNNLHYLYIQNCSVEVINAKAFVNLKSLKYLFMTKNIIKQFSVEAILALKSLNNLVLYDNQSEESKPLEINYQEFENLPQLQTLCFQDVVLKNLDLTKFTNLKNIQLVIGQSNNEIVDYLNEKNIDIEWISDSNFVEDNEDINLKQNIQICG</sequence>
<dbReference type="Proteomes" id="UP000504635">
    <property type="component" value="Unplaced"/>
</dbReference>
<dbReference type="GeneID" id="115875926"/>
<dbReference type="GO" id="GO:0031012">
    <property type="term" value="C:extracellular matrix"/>
    <property type="evidence" value="ECO:0007669"/>
    <property type="project" value="TreeGrafter"/>
</dbReference>
<proteinExistence type="predicted"/>
<evidence type="ECO:0000256" key="1">
    <source>
        <dbReference type="ARBA" id="ARBA00022729"/>
    </source>
</evidence>
<dbReference type="PANTHER" id="PTHR24373:SF370">
    <property type="entry name" value="FISH-LIPS, ISOFORM E"/>
    <property type="match status" value="1"/>
</dbReference>
<dbReference type="InterPro" id="IPR032675">
    <property type="entry name" value="LRR_dom_sf"/>
</dbReference>
<dbReference type="OrthoDB" id="676979at2759"/>
<dbReference type="InParanoid" id="A0A6J2X8T4"/>
<keyword evidence="2" id="KW-1185">Reference proteome</keyword>
<reference evidence="3" key="1">
    <citation type="submission" date="2025-08" db="UniProtKB">
        <authorList>
            <consortium name="RefSeq"/>
        </authorList>
    </citation>
    <scope>IDENTIFICATION</scope>
    <source>
        <tissue evidence="3">Gonads</tissue>
    </source>
</reference>
<dbReference type="InterPro" id="IPR001611">
    <property type="entry name" value="Leu-rich_rpt"/>
</dbReference>
<organism evidence="2 3">
    <name type="scientific">Sitophilus oryzae</name>
    <name type="common">Rice weevil</name>
    <name type="synonym">Curculio oryzae</name>
    <dbReference type="NCBI Taxonomy" id="7048"/>
    <lineage>
        <taxon>Eukaryota</taxon>
        <taxon>Metazoa</taxon>
        <taxon>Ecdysozoa</taxon>
        <taxon>Arthropoda</taxon>
        <taxon>Hexapoda</taxon>
        <taxon>Insecta</taxon>
        <taxon>Pterygota</taxon>
        <taxon>Neoptera</taxon>
        <taxon>Endopterygota</taxon>
        <taxon>Coleoptera</taxon>
        <taxon>Polyphaga</taxon>
        <taxon>Cucujiformia</taxon>
        <taxon>Curculionidae</taxon>
        <taxon>Dryophthorinae</taxon>
        <taxon>Sitophilus</taxon>
    </lineage>
</organism>
<dbReference type="Pfam" id="PF13855">
    <property type="entry name" value="LRR_8"/>
    <property type="match status" value="1"/>
</dbReference>
<dbReference type="InterPro" id="IPR050328">
    <property type="entry name" value="Dev_Immune_Receptor"/>
</dbReference>
<accession>A0A6J2X8T4</accession>
<gene>
    <name evidence="3" type="primary">LOC115875926</name>
</gene>
<dbReference type="GO" id="GO:0005615">
    <property type="term" value="C:extracellular space"/>
    <property type="evidence" value="ECO:0007669"/>
    <property type="project" value="TreeGrafter"/>
</dbReference>
<keyword evidence="1" id="KW-0732">Signal</keyword>
<name>A0A6J2X8T4_SITOR</name>
<dbReference type="AlphaFoldDB" id="A0A6J2X8T4"/>